<dbReference type="EMBL" id="LHQL01000001">
    <property type="protein sequence ID" value="OOQ55087.1"/>
    <property type="molecule type" value="Genomic_DNA"/>
</dbReference>
<dbReference type="InterPro" id="IPR011989">
    <property type="entry name" value="ARM-like"/>
</dbReference>
<gene>
    <name evidence="1" type="ORF">AFM16_03465</name>
    <name evidence="2" type="ORF">HCX60_03660</name>
</gene>
<evidence type="ECO:0000313" key="3">
    <source>
        <dbReference type="Proteomes" id="UP000190306"/>
    </source>
</evidence>
<dbReference type="GeneID" id="93962192"/>
<evidence type="ECO:0000313" key="1">
    <source>
        <dbReference type="EMBL" id="OOQ55087.1"/>
    </source>
</evidence>
<evidence type="ECO:0000313" key="4">
    <source>
        <dbReference type="Proteomes" id="UP000502504"/>
    </source>
</evidence>
<proteinExistence type="predicted"/>
<reference evidence="1 3" key="1">
    <citation type="submission" date="2015-07" db="EMBL/GenBank/DDBJ databases">
        <title>Draft Genome Sequence of Streptomyces antibioticus, IMRU 3720 reveals insights in the evolution of actinomycin biosynthetic gene clusters in Streptomyces.</title>
        <authorList>
            <person name="Crnovcic I."/>
            <person name="Ruckert C."/>
            <person name="Kalinowksi J."/>
            <person name="Keller U."/>
        </authorList>
    </citation>
    <scope>NUCLEOTIDE SEQUENCE [LARGE SCALE GENOMIC DNA]</scope>
    <source>
        <strain evidence="1 3">DSM 41481</strain>
    </source>
</reference>
<protein>
    <recommendedName>
        <fullName evidence="5">PBS lyase</fullName>
    </recommendedName>
</protein>
<dbReference type="AlphaFoldDB" id="A0AAE6Y5T6"/>
<keyword evidence="3" id="KW-1185">Reference proteome</keyword>
<dbReference type="Proteomes" id="UP000502504">
    <property type="component" value="Chromosome"/>
</dbReference>
<dbReference type="Proteomes" id="UP000190306">
    <property type="component" value="Chromosome"/>
</dbReference>
<organism evidence="2 4">
    <name type="scientific">Streptomyces antibioticus</name>
    <dbReference type="NCBI Taxonomy" id="1890"/>
    <lineage>
        <taxon>Bacteria</taxon>
        <taxon>Bacillati</taxon>
        <taxon>Actinomycetota</taxon>
        <taxon>Actinomycetes</taxon>
        <taxon>Kitasatosporales</taxon>
        <taxon>Streptomycetaceae</taxon>
        <taxon>Streptomyces</taxon>
    </lineage>
</organism>
<name>A0AAE6Y5T6_STRAT</name>
<dbReference type="SUPFAM" id="SSF48371">
    <property type="entry name" value="ARM repeat"/>
    <property type="match status" value="2"/>
</dbReference>
<sequence length="668" mass="71191">MVAGTVLAALDTVAWDGLEPAVALHPADRMRRALRRLAGQGAGATEDDVYEVYECFAPGARRLPALSAAALPFVVALAGDPDLGSRAVLVELLADLAGVAAEAGPDAVDPGWHGQWWSLRPRIRALLADPLPRVRREALPLAEGPGALLERWHTEPDPTVRLPLLLALGAAARGGDTGPVRAVVAEVLRTGDPVLRVAAVHALAAFDAEGAVHEQDVLVEVLSDPAGAPAFEATWYLPGVEHAFTREDVVTASADLYGDDPEVQLAFAVRLVTAARRSADAPLCRAALDVAWRLFTLRPSVAPVLLPLAGDLLTDPDDGVRYRAAHLLALLGRRAAPCADALAARLDDPGADEWYEGTVGDHARWALTRIGDPRALPGLVERLYEPYRGSWSRAYCTGDPRLPEVEDVLLPLRAHAAALLPAIRRLLREDGVGGTLTCPLLRVLTEWGEASAPARPEAVALLGDARTSLDAVHALVAMGPAAAAVRDAVRRCTVLDHPGNHRLVAWAVWRLGGDRDAALRTIGEAVSAAERPPHGPVDLLGTFGPAAAPYADDVRRLMERGDGWTRQRAALALWSITGEPEPSATVLAEGVRAEHVLPDEGSEGGGLYGVFQDALRGLARIGRVTPEVRATLRRVRAADRRLSPYRDYRAVLDDEAIRATIDEVLALP</sequence>
<dbReference type="RefSeq" id="WP_078632330.1">
    <property type="nucleotide sequence ID" value="NZ_CM007717.1"/>
</dbReference>
<dbReference type="Gene3D" id="1.25.10.10">
    <property type="entry name" value="Leucine-rich Repeat Variant"/>
    <property type="match status" value="2"/>
</dbReference>
<accession>A0AAE6Y5T6</accession>
<reference evidence="2 4" key="2">
    <citation type="submission" date="2020-03" db="EMBL/GenBank/DDBJ databases">
        <title>Is there a link between lipid content and antibiotic production in Streptomyces?</title>
        <authorList>
            <person name="David M."/>
            <person name="Lejeune C."/>
            <person name="Abreu S."/>
            <person name="Thibessard A."/>
            <person name="Leblond P."/>
            <person name="Chaminade P."/>
            <person name="Virolle M.-J."/>
        </authorList>
    </citation>
    <scope>NUCLEOTIDE SEQUENCE [LARGE SCALE GENOMIC DNA]</scope>
    <source>
        <strain evidence="2 4">DSM 41481</strain>
    </source>
</reference>
<dbReference type="EMBL" id="CP050692">
    <property type="protein sequence ID" value="QIT42729.1"/>
    <property type="molecule type" value="Genomic_DNA"/>
</dbReference>
<evidence type="ECO:0008006" key="5">
    <source>
        <dbReference type="Google" id="ProtNLM"/>
    </source>
</evidence>
<evidence type="ECO:0000313" key="2">
    <source>
        <dbReference type="EMBL" id="QIT42729.1"/>
    </source>
</evidence>
<dbReference type="InterPro" id="IPR016024">
    <property type="entry name" value="ARM-type_fold"/>
</dbReference>